<dbReference type="Proteomes" id="UP000000724">
    <property type="component" value="Contig Pc00c17"/>
</dbReference>
<organism evidence="1 2">
    <name type="scientific">Penicillium rubens (strain ATCC 28089 / DSM 1075 / NRRL 1951 / Wisconsin 54-1255)</name>
    <name type="common">Penicillium chrysogenum</name>
    <dbReference type="NCBI Taxonomy" id="500485"/>
    <lineage>
        <taxon>Eukaryota</taxon>
        <taxon>Fungi</taxon>
        <taxon>Dikarya</taxon>
        <taxon>Ascomycota</taxon>
        <taxon>Pezizomycotina</taxon>
        <taxon>Eurotiomycetes</taxon>
        <taxon>Eurotiomycetidae</taxon>
        <taxon>Eurotiales</taxon>
        <taxon>Aspergillaceae</taxon>
        <taxon>Penicillium</taxon>
        <taxon>Penicillium chrysogenum species complex</taxon>
    </lineage>
</organism>
<protein>
    <submittedName>
        <fullName evidence="1">Uncharacterized protein</fullName>
    </submittedName>
</protein>
<evidence type="ECO:0000313" key="1">
    <source>
        <dbReference type="EMBL" id="CAP79291.1"/>
    </source>
</evidence>
<name>B6HAU1_PENRW</name>
<keyword evidence="2" id="KW-1185">Reference proteome</keyword>
<gene>
    <name evidence="1" type="ORF">Pc17g00040</name>
    <name evidence="1" type="ORF">PCH_Pc17g00040</name>
</gene>
<evidence type="ECO:0000313" key="2">
    <source>
        <dbReference type="Proteomes" id="UP000000724"/>
    </source>
</evidence>
<dbReference type="VEuPathDB" id="FungiDB:PCH_Pc17g00040"/>
<proteinExistence type="predicted"/>
<dbReference type="AlphaFoldDB" id="B6HAU1"/>
<sequence length="236" mass="26301">MVEVVPTVIGECRRIRTGRMSRMLEKEWDLAISVSQSLIRSNPLNVYKLSARVIRLAIESEHIESADFAFEVGILIREASTEEVTYLLEHPSKHETNENQQVGEPNHGLLSAYHSFAGHLRDIPNTSTAVPVRVVPSAGPSNKGMLHHYWPVETRLVDRDRTSVGPYSHAVFDWSYKCFLCPGSYQSVKVALQSCGVPVMAFSTRSRSLIVSYGTMVSFEECSTSGNGWSNLDPKS</sequence>
<accession>B6HAU1</accession>
<dbReference type="EMBL" id="AM920432">
    <property type="protein sequence ID" value="CAP79291.1"/>
    <property type="molecule type" value="Genomic_DNA"/>
</dbReference>
<reference evidence="1 2" key="1">
    <citation type="journal article" date="2008" name="Nat. Biotechnol.">
        <title>Genome sequencing and analysis of the filamentous fungus Penicillium chrysogenum.</title>
        <authorList>
            <person name="van den Berg M.A."/>
            <person name="Albang R."/>
            <person name="Albermann K."/>
            <person name="Badger J.H."/>
            <person name="Daran J.-M."/>
            <person name="Driessen A.J.M."/>
            <person name="Garcia-Estrada C."/>
            <person name="Fedorova N.D."/>
            <person name="Harris D.M."/>
            <person name="Heijne W.H.M."/>
            <person name="Joardar V.S."/>
            <person name="Kiel J.A.K.W."/>
            <person name="Kovalchuk A."/>
            <person name="Martin J.F."/>
            <person name="Nierman W.C."/>
            <person name="Nijland J.G."/>
            <person name="Pronk J.T."/>
            <person name="Roubos J.A."/>
            <person name="van der Klei I.J."/>
            <person name="van Peij N.N.M.E."/>
            <person name="Veenhuis M."/>
            <person name="von Doehren H."/>
            <person name="Wagner C."/>
            <person name="Wortman J.R."/>
            <person name="Bovenberg R.A.L."/>
        </authorList>
    </citation>
    <scope>NUCLEOTIDE SEQUENCE [LARGE SCALE GENOMIC DNA]</scope>
    <source>
        <strain evidence="2">ATCC 28089 / DSM 1075 / NRRL 1951 / Wisconsin 54-1255</strain>
    </source>
</reference>
<dbReference type="HOGENOM" id="CLU_1175765_0_0_1"/>